<sequence length="178" mass="20282">MSFIGYPQLNSNKSLWTPWNSFSKRACTSQKLKRTFGQSSPSKSPNNSYIGQSSYLNVSPLNISSKFDTPSPISLSKKTTIFLNIPSLKHDYELLKPVRALHRPRRHTYLKPISTTPDPKIDKFIEFSSINTKKSISLVTQKIRIVHTSLMDYPRQGKTPKSKENNSISIDGKRINMH</sequence>
<organism evidence="2 3">
    <name type="scientific">Blepharisma stoltei</name>
    <dbReference type="NCBI Taxonomy" id="1481888"/>
    <lineage>
        <taxon>Eukaryota</taxon>
        <taxon>Sar</taxon>
        <taxon>Alveolata</taxon>
        <taxon>Ciliophora</taxon>
        <taxon>Postciliodesmatophora</taxon>
        <taxon>Heterotrichea</taxon>
        <taxon>Heterotrichida</taxon>
        <taxon>Blepharismidae</taxon>
        <taxon>Blepharisma</taxon>
    </lineage>
</organism>
<accession>A0AAU9KAV0</accession>
<gene>
    <name evidence="2" type="ORF">BSTOLATCC_MIC64068</name>
</gene>
<dbReference type="Proteomes" id="UP001162131">
    <property type="component" value="Unassembled WGS sequence"/>
</dbReference>
<evidence type="ECO:0000313" key="2">
    <source>
        <dbReference type="EMBL" id="CAG9335603.1"/>
    </source>
</evidence>
<dbReference type="EMBL" id="CAJZBQ010000062">
    <property type="protein sequence ID" value="CAG9335603.1"/>
    <property type="molecule type" value="Genomic_DNA"/>
</dbReference>
<evidence type="ECO:0000256" key="1">
    <source>
        <dbReference type="SAM" id="MobiDB-lite"/>
    </source>
</evidence>
<reference evidence="2" key="1">
    <citation type="submission" date="2021-09" db="EMBL/GenBank/DDBJ databases">
        <authorList>
            <consortium name="AG Swart"/>
            <person name="Singh M."/>
            <person name="Singh A."/>
            <person name="Seah K."/>
            <person name="Emmerich C."/>
        </authorList>
    </citation>
    <scope>NUCLEOTIDE SEQUENCE</scope>
    <source>
        <strain evidence="2">ATCC30299</strain>
    </source>
</reference>
<evidence type="ECO:0000313" key="3">
    <source>
        <dbReference type="Proteomes" id="UP001162131"/>
    </source>
</evidence>
<name>A0AAU9KAV0_9CILI</name>
<comment type="caution">
    <text evidence="2">The sequence shown here is derived from an EMBL/GenBank/DDBJ whole genome shotgun (WGS) entry which is preliminary data.</text>
</comment>
<keyword evidence="3" id="KW-1185">Reference proteome</keyword>
<feature type="region of interest" description="Disordered" evidence="1">
    <location>
        <begin position="153"/>
        <end position="178"/>
    </location>
</feature>
<protein>
    <submittedName>
        <fullName evidence="2">Uncharacterized protein</fullName>
    </submittedName>
</protein>
<dbReference type="AlphaFoldDB" id="A0AAU9KAV0"/>
<proteinExistence type="predicted"/>